<evidence type="ECO:0000259" key="3">
    <source>
        <dbReference type="Pfam" id="PF13505"/>
    </source>
</evidence>
<evidence type="ECO:0000256" key="2">
    <source>
        <dbReference type="SAM" id="SignalP"/>
    </source>
</evidence>
<proteinExistence type="predicted"/>
<accession>A0A1H9KMQ8</accession>
<evidence type="ECO:0000313" key="5">
    <source>
        <dbReference type="Proteomes" id="UP000199021"/>
    </source>
</evidence>
<dbReference type="OrthoDB" id="945117at2"/>
<keyword evidence="1 2" id="KW-0732">Signal</keyword>
<dbReference type="InterPro" id="IPR027385">
    <property type="entry name" value="Beta-barrel_OMP"/>
</dbReference>
<feature type="signal peptide" evidence="2">
    <location>
        <begin position="1"/>
        <end position="17"/>
    </location>
</feature>
<dbReference type="InterPro" id="IPR011250">
    <property type="entry name" value="OMP/PagP_B-barrel"/>
</dbReference>
<dbReference type="EMBL" id="FOFB01000021">
    <property type="protein sequence ID" value="SER00378.1"/>
    <property type="molecule type" value="Genomic_DNA"/>
</dbReference>
<feature type="chain" id="PRO_5011554210" evidence="2">
    <location>
        <begin position="18"/>
        <end position="352"/>
    </location>
</feature>
<organism evidence="4 5">
    <name type="scientific">Neolewinella agarilytica</name>
    <dbReference type="NCBI Taxonomy" id="478744"/>
    <lineage>
        <taxon>Bacteria</taxon>
        <taxon>Pseudomonadati</taxon>
        <taxon>Bacteroidota</taxon>
        <taxon>Saprospiria</taxon>
        <taxon>Saprospirales</taxon>
        <taxon>Lewinellaceae</taxon>
        <taxon>Neolewinella</taxon>
    </lineage>
</organism>
<keyword evidence="5" id="KW-1185">Reference proteome</keyword>
<dbReference type="Gene3D" id="2.40.160.20">
    <property type="match status" value="1"/>
</dbReference>
<protein>
    <submittedName>
        <fullName evidence="4">Outer membrane protein beta-barrel domain-containing protein</fullName>
    </submittedName>
</protein>
<evidence type="ECO:0000256" key="1">
    <source>
        <dbReference type="ARBA" id="ARBA00022729"/>
    </source>
</evidence>
<reference evidence="5" key="1">
    <citation type="submission" date="2016-10" db="EMBL/GenBank/DDBJ databases">
        <authorList>
            <person name="Varghese N."/>
            <person name="Submissions S."/>
        </authorList>
    </citation>
    <scope>NUCLEOTIDE SEQUENCE [LARGE SCALE GENOMIC DNA]</scope>
    <source>
        <strain evidence="5">DSM 24740</strain>
    </source>
</reference>
<sequence length="352" mass="38646">MRFLFFFLLSSCSILSAQYSKGTVYFGQESGIEFLSVTDGLFGGFGMRARGGYFVRDRLLLGAAVEAGDFASISSRNQFQFTPFARYYFPLGKSRNAQLFSETGLTINFDEQAALSPSIALGGEYQIAPGAMLTATVRHNFNTQRLPRLFTLGVGLNVLFGEQHSLDPALGHVNKAGDLLLNPSIGNAALGLNFSTEYAFATVQLDGGFFLSNHLALMVRAGYNTFRADVGTDILPRNLTSNETVLGMGLRYQINNGKQWQPYVQGGLQRLRREQAGNQYFINGISFDEISFKHLSFDVGAGVMYHLSTTVALDLGLSWLPIIQSQYPFIPPGDQVAANFRIVVFPSRSGQN</sequence>
<gene>
    <name evidence="4" type="ORF">SAMN05444359_12132</name>
</gene>
<dbReference type="SUPFAM" id="SSF56925">
    <property type="entry name" value="OMPA-like"/>
    <property type="match status" value="2"/>
</dbReference>
<name>A0A1H9KMQ8_9BACT</name>
<dbReference type="InParanoid" id="A0A1H9KMQ8"/>
<dbReference type="AlphaFoldDB" id="A0A1H9KMQ8"/>
<feature type="domain" description="Outer membrane protein beta-barrel" evidence="3">
    <location>
        <begin position="193"/>
        <end position="316"/>
    </location>
</feature>
<dbReference type="Pfam" id="PF13505">
    <property type="entry name" value="OMP_b-brl"/>
    <property type="match status" value="1"/>
</dbReference>
<evidence type="ECO:0000313" key="4">
    <source>
        <dbReference type="EMBL" id="SER00378.1"/>
    </source>
</evidence>
<dbReference type="RefSeq" id="WP_090170927.1">
    <property type="nucleotide sequence ID" value="NZ_FOFB01000021.1"/>
</dbReference>
<dbReference type="Proteomes" id="UP000199021">
    <property type="component" value="Unassembled WGS sequence"/>
</dbReference>